<name>A0A2M3ZV19_9DIPT</name>
<evidence type="ECO:0000313" key="2">
    <source>
        <dbReference type="EMBL" id="MBW32238.1"/>
    </source>
</evidence>
<sequence>MLWSLLLCCCVALSAALSLLTACSSLCHSSDGTFTLVTRLRKSLLLKHFTEFCSCRSLSVASLVLTLLDIILAPASPPII</sequence>
<accession>A0A2M3ZV19</accession>
<proteinExistence type="predicted"/>
<dbReference type="AlphaFoldDB" id="A0A2M3ZV19"/>
<reference evidence="2" key="1">
    <citation type="submission" date="2018-01" db="EMBL/GenBank/DDBJ databases">
        <title>An insight into the sialome of Amazonian anophelines.</title>
        <authorList>
            <person name="Ribeiro J.M."/>
            <person name="Scarpassa V."/>
            <person name="Calvo E."/>
        </authorList>
    </citation>
    <scope>NUCLEOTIDE SEQUENCE</scope>
    <source>
        <tissue evidence="2">Salivary glands</tissue>
    </source>
</reference>
<dbReference type="EMBL" id="GGFM01011487">
    <property type="protein sequence ID" value="MBW32238.1"/>
    <property type="molecule type" value="Transcribed_RNA"/>
</dbReference>
<protein>
    <submittedName>
        <fullName evidence="2">Putative secreted peptide</fullName>
    </submittedName>
</protein>
<feature type="chain" id="PRO_5014623641" evidence="1">
    <location>
        <begin position="17"/>
        <end position="80"/>
    </location>
</feature>
<keyword evidence="1" id="KW-0732">Signal</keyword>
<feature type="signal peptide" evidence="1">
    <location>
        <begin position="1"/>
        <end position="16"/>
    </location>
</feature>
<evidence type="ECO:0000256" key="1">
    <source>
        <dbReference type="SAM" id="SignalP"/>
    </source>
</evidence>
<organism evidence="2">
    <name type="scientific">Anopheles braziliensis</name>
    <dbReference type="NCBI Taxonomy" id="58242"/>
    <lineage>
        <taxon>Eukaryota</taxon>
        <taxon>Metazoa</taxon>
        <taxon>Ecdysozoa</taxon>
        <taxon>Arthropoda</taxon>
        <taxon>Hexapoda</taxon>
        <taxon>Insecta</taxon>
        <taxon>Pterygota</taxon>
        <taxon>Neoptera</taxon>
        <taxon>Endopterygota</taxon>
        <taxon>Diptera</taxon>
        <taxon>Nematocera</taxon>
        <taxon>Culicoidea</taxon>
        <taxon>Culicidae</taxon>
        <taxon>Anophelinae</taxon>
        <taxon>Anopheles</taxon>
    </lineage>
</organism>